<gene>
    <name evidence="4" type="ORF">LTR62_007841</name>
</gene>
<dbReference type="SUPFAM" id="SSF56801">
    <property type="entry name" value="Acetyl-CoA synthetase-like"/>
    <property type="match status" value="1"/>
</dbReference>
<dbReference type="FunFam" id="3.30.300.30:FF:000007">
    <property type="entry name" value="4-coumarate--CoA ligase 2"/>
    <property type="match status" value="1"/>
</dbReference>
<dbReference type="GO" id="GO:0016405">
    <property type="term" value="F:CoA-ligase activity"/>
    <property type="evidence" value="ECO:0007669"/>
    <property type="project" value="TreeGrafter"/>
</dbReference>
<dbReference type="Pfam" id="PF00501">
    <property type="entry name" value="AMP-binding"/>
    <property type="match status" value="1"/>
</dbReference>
<dbReference type="InterPro" id="IPR045851">
    <property type="entry name" value="AMP-bd_C_sf"/>
</dbReference>
<sequence length="543" mass="60718">MPFLAQEHYTIPTNDIPSWTFDNIKYDQDQPIYIDALNTEKFLSARQAKKLVRQLVAGFRALGLQKGDCVCMHSANHILYPLLFMGVVAGGGVYAATNPAYTTYEMVHALKTAKVKFVVVQPDFVKAMEKAMEEAGLSRDRLIVFNPDNEAAPQGYKTWSILLTQGEADWLRFDSLEQAKSTEAARLFSSGTTGLPKAASLSHYNLIAEHTLVYESVIRPWYAKRLLALPMFHAATAPSAFCTPLRAGEPAYVLPRFELEKWFWAHQEYEITDVTLVPPIAIMAINSPLREKYNLKAVRSAAVGAAPLDKLAQARFQRLISESASFTQVWGMTETSCVCTRFPYPETDVTGSVGRPMPNIDLKLVDDNGKDISGYDVRGELCVRGPTIINGYFENAEANQRDWDEEGFFHTGDIAYCDGKTNLWYIVDRKKELIKVRGFQVTPPELEGLLLNHPSIVDVAVIGVPAPEQKDGEFPRAYLVRRPGSEGKPTEKEIHDYMRDNLASYKQLVGGVVFVEAIPKNASGKILKRVLREQAKREMGAKL</sequence>
<accession>A0AAN7TBI2</accession>
<dbReference type="InterPro" id="IPR025110">
    <property type="entry name" value="AMP-bd_C"/>
</dbReference>
<evidence type="ECO:0000313" key="4">
    <source>
        <dbReference type="EMBL" id="KAK5108781.1"/>
    </source>
</evidence>
<reference evidence="4" key="1">
    <citation type="submission" date="2023-08" db="EMBL/GenBank/DDBJ databases">
        <title>Black Yeasts Isolated from many extreme environments.</title>
        <authorList>
            <person name="Coleine C."/>
            <person name="Stajich J.E."/>
            <person name="Selbmann L."/>
        </authorList>
    </citation>
    <scope>NUCLEOTIDE SEQUENCE</scope>
    <source>
        <strain evidence="4">CCFEE 5401</strain>
    </source>
</reference>
<dbReference type="GO" id="GO:0019748">
    <property type="term" value="P:secondary metabolic process"/>
    <property type="evidence" value="ECO:0007669"/>
    <property type="project" value="TreeGrafter"/>
</dbReference>
<dbReference type="PANTHER" id="PTHR24096:SF265">
    <property type="entry name" value="ENZYME, PUTATIVE (AFU_ORTHOLOGUE AFUA_5G14270)-RELATED"/>
    <property type="match status" value="1"/>
</dbReference>
<dbReference type="EMBL" id="JAVRRL010000078">
    <property type="protein sequence ID" value="KAK5108781.1"/>
    <property type="molecule type" value="Genomic_DNA"/>
</dbReference>
<protein>
    <submittedName>
        <fullName evidence="4">Uncharacterized protein</fullName>
    </submittedName>
</protein>
<dbReference type="PANTHER" id="PTHR24096">
    <property type="entry name" value="LONG-CHAIN-FATTY-ACID--COA LIGASE"/>
    <property type="match status" value="1"/>
</dbReference>
<evidence type="ECO:0000256" key="1">
    <source>
        <dbReference type="ARBA" id="ARBA00006432"/>
    </source>
</evidence>
<dbReference type="InterPro" id="IPR042099">
    <property type="entry name" value="ANL_N_sf"/>
</dbReference>
<dbReference type="Gene3D" id="3.40.50.12780">
    <property type="entry name" value="N-terminal domain of ligase-like"/>
    <property type="match status" value="1"/>
</dbReference>
<dbReference type="InterPro" id="IPR000873">
    <property type="entry name" value="AMP-dep_synth/lig_dom"/>
</dbReference>
<proteinExistence type="inferred from homology"/>
<dbReference type="Pfam" id="PF13193">
    <property type="entry name" value="AMP-binding_C"/>
    <property type="match status" value="1"/>
</dbReference>
<comment type="similarity">
    <text evidence="1">Belongs to the ATP-dependent AMP-binding enzyme family.</text>
</comment>
<comment type="caution">
    <text evidence="4">The sequence shown here is derived from an EMBL/GenBank/DDBJ whole genome shotgun (WGS) entry which is preliminary data.</text>
</comment>
<dbReference type="CDD" id="cd05911">
    <property type="entry name" value="Firefly_Luc_like"/>
    <property type="match status" value="1"/>
</dbReference>
<dbReference type="Gene3D" id="3.30.300.30">
    <property type="match status" value="1"/>
</dbReference>
<dbReference type="Proteomes" id="UP001310890">
    <property type="component" value="Unassembled WGS sequence"/>
</dbReference>
<dbReference type="AlphaFoldDB" id="A0AAN7TBI2"/>
<feature type="domain" description="AMP-binding enzyme C-terminal" evidence="3">
    <location>
        <begin position="445"/>
        <end position="525"/>
    </location>
</feature>
<organism evidence="4 5">
    <name type="scientific">Meristemomyces frigidus</name>
    <dbReference type="NCBI Taxonomy" id="1508187"/>
    <lineage>
        <taxon>Eukaryota</taxon>
        <taxon>Fungi</taxon>
        <taxon>Dikarya</taxon>
        <taxon>Ascomycota</taxon>
        <taxon>Pezizomycotina</taxon>
        <taxon>Dothideomycetes</taxon>
        <taxon>Dothideomycetidae</taxon>
        <taxon>Mycosphaerellales</taxon>
        <taxon>Teratosphaeriaceae</taxon>
        <taxon>Meristemomyces</taxon>
    </lineage>
</organism>
<name>A0AAN7TBI2_9PEZI</name>
<evidence type="ECO:0000313" key="5">
    <source>
        <dbReference type="Proteomes" id="UP001310890"/>
    </source>
</evidence>
<evidence type="ECO:0000259" key="3">
    <source>
        <dbReference type="Pfam" id="PF13193"/>
    </source>
</evidence>
<feature type="domain" description="AMP-dependent synthetase/ligase" evidence="2">
    <location>
        <begin position="28"/>
        <end position="393"/>
    </location>
</feature>
<evidence type="ECO:0000259" key="2">
    <source>
        <dbReference type="Pfam" id="PF00501"/>
    </source>
</evidence>